<dbReference type="EMBL" id="MJIC01000010">
    <property type="protein sequence ID" value="OFI34950.1"/>
    <property type="molecule type" value="Genomic_DNA"/>
</dbReference>
<evidence type="ECO:0000313" key="2">
    <source>
        <dbReference type="EMBL" id="OFI34950.1"/>
    </source>
</evidence>
<sequence>MTTMTLLILLLAGHILADFYLQPSHWITQRTQRHFSAPCLYWHGAVHGVIAALVLLLVTDIPVIKAVAYALLLAGSHIVIDGVKSYARPTMFCFVLDQLAHLLVIGFIVLLVANPEPAFAIYWIKQEVSYKTLAIITGYLMVLRPVSIIIKQLLAPWSSAIEADKTDANSETSLQAAGKSIGYLERMLILTFILLNQFSAIGFLLAAKSVFRFGDLRLSEDKKLTEYVMLGTLTSFALTIAIGLLVSSVATQLPMGK</sequence>
<dbReference type="OrthoDB" id="8536716at2"/>
<name>A0A1E8FG96_9ALTE</name>
<evidence type="ECO:0008006" key="4">
    <source>
        <dbReference type="Google" id="ProtNLM"/>
    </source>
</evidence>
<keyword evidence="3" id="KW-1185">Reference proteome</keyword>
<comment type="caution">
    <text evidence="2">The sequence shown here is derived from an EMBL/GenBank/DDBJ whole genome shotgun (WGS) entry which is preliminary data.</text>
</comment>
<feature type="transmembrane region" description="Helical" evidence="1">
    <location>
        <begin position="227"/>
        <end position="250"/>
    </location>
</feature>
<keyword evidence="1" id="KW-0472">Membrane</keyword>
<reference evidence="2 3" key="1">
    <citation type="submission" date="2016-09" db="EMBL/GenBank/DDBJ databases">
        <title>Alteromonas lipolytica, a new species isolated from sea water.</title>
        <authorList>
            <person name="Wu Y.-H."/>
            <person name="Cheng H."/>
            <person name="Xu X.-W."/>
        </authorList>
    </citation>
    <scope>NUCLEOTIDE SEQUENCE [LARGE SCALE GENOMIC DNA]</scope>
    <source>
        <strain evidence="2 3">JW12</strain>
    </source>
</reference>
<dbReference type="AlphaFoldDB" id="A0A1E8FG96"/>
<feature type="transmembrane region" description="Helical" evidence="1">
    <location>
        <begin position="41"/>
        <end position="59"/>
    </location>
</feature>
<dbReference type="Pfam" id="PF11750">
    <property type="entry name" value="DUF3307"/>
    <property type="match status" value="1"/>
</dbReference>
<feature type="transmembrane region" description="Helical" evidence="1">
    <location>
        <begin position="66"/>
        <end position="87"/>
    </location>
</feature>
<gene>
    <name evidence="2" type="ORF">BFC17_15405</name>
</gene>
<accession>A0A1E8FG96</accession>
<evidence type="ECO:0000313" key="3">
    <source>
        <dbReference type="Proteomes" id="UP000176037"/>
    </source>
</evidence>
<dbReference type="RefSeq" id="WP_070175868.1">
    <property type="nucleotide sequence ID" value="NZ_BMJR01000001.1"/>
</dbReference>
<keyword evidence="1" id="KW-1133">Transmembrane helix</keyword>
<keyword evidence="1" id="KW-0812">Transmembrane</keyword>
<proteinExistence type="predicted"/>
<organism evidence="2 3">
    <name type="scientific">Alteromonas lipolytica</name>
    <dbReference type="NCBI Taxonomy" id="1856405"/>
    <lineage>
        <taxon>Bacteria</taxon>
        <taxon>Pseudomonadati</taxon>
        <taxon>Pseudomonadota</taxon>
        <taxon>Gammaproteobacteria</taxon>
        <taxon>Alteromonadales</taxon>
        <taxon>Alteromonadaceae</taxon>
        <taxon>Alteromonas/Salinimonas group</taxon>
        <taxon>Alteromonas</taxon>
    </lineage>
</organism>
<feature type="transmembrane region" description="Helical" evidence="1">
    <location>
        <begin position="187"/>
        <end position="206"/>
    </location>
</feature>
<feature type="transmembrane region" description="Helical" evidence="1">
    <location>
        <begin position="99"/>
        <end position="123"/>
    </location>
</feature>
<dbReference type="Proteomes" id="UP000176037">
    <property type="component" value="Unassembled WGS sequence"/>
</dbReference>
<evidence type="ECO:0000256" key="1">
    <source>
        <dbReference type="SAM" id="Phobius"/>
    </source>
</evidence>
<dbReference type="STRING" id="1856405.BFC17_15405"/>
<dbReference type="InterPro" id="IPR021737">
    <property type="entry name" value="Phage_phiKZ_Orf197"/>
</dbReference>
<protein>
    <recommendedName>
        <fullName evidence="4">DUF3307 domain-containing protein</fullName>
    </recommendedName>
</protein>